<dbReference type="EMBL" id="SNVV01000010">
    <property type="protein sequence ID" value="TDN50001.1"/>
    <property type="molecule type" value="Genomic_DNA"/>
</dbReference>
<organism evidence="2 3">
    <name type="scientific">Azoarcus indigens</name>
    <dbReference type="NCBI Taxonomy" id="29545"/>
    <lineage>
        <taxon>Bacteria</taxon>
        <taxon>Pseudomonadati</taxon>
        <taxon>Pseudomonadota</taxon>
        <taxon>Betaproteobacteria</taxon>
        <taxon>Rhodocyclales</taxon>
        <taxon>Zoogloeaceae</taxon>
        <taxon>Azoarcus</taxon>
    </lineage>
</organism>
<reference evidence="2 3" key="1">
    <citation type="submission" date="2019-03" db="EMBL/GenBank/DDBJ databases">
        <title>Genomic Encyclopedia of Type Strains, Phase IV (KMG-IV): sequencing the most valuable type-strain genomes for metagenomic binning, comparative biology and taxonomic classification.</title>
        <authorList>
            <person name="Goeker M."/>
        </authorList>
    </citation>
    <scope>NUCLEOTIDE SEQUENCE [LARGE SCALE GENOMIC DNA]</scope>
    <source>
        <strain evidence="2 3">DSM 12121</strain>
    </source>
</reference>
<evidence type="ECO:0000313" key="2">
    <source>
        <dbReference type="EMBL" id="TDN50001.1"/>
    </source>
</evidence>
<evidence type="ECO:0000313" key="3">
    <source>
        <dbReference type="Proteomes" id="UP000295129"/>
    </source>
</evidence>
<keyword evidence="1" id="KW-0812">Transmembrane</keyword>
<evidence type="ECO:0000256" key="1">
    <source>
        <dbReference type="SAM" id="Phobius"/>
    </source>
</evidence>
<comment type="caution">
    <text evidence="2">The sequence shown here is derived from an EMBL/GenBank/DDBJ whole genome shotgun (WGS) entry which is preliminary data.</text>
</comment>
<name>A0A4R6DXI1_9RHOO</name>
<gene>
    <name evidence="2" type="ORF">C7389_11095</name>
</gene>
<accession>A0A4R6DXI1</accession>
<keyword evidence="3" id="KW-1185">Reference proteome</keyword>
<feature type="transmembrane region" description="Helical" evidence="1">
    <location>
        <begin position="30"/>
        <end position="53"/>
    </location>
</feature>
<keyword evidence="1" id="KW-0472">Membrane</keyword>
<dbReference type="RefSeq" id="WP_162851730.1">
    <property type="nucleotide sequence ID" value="NZ_SNVV01000010.1"/>
</dbReference>
<protein>
    <submittedName>
        <fullName evidence="2">Uncharacterized protein</fullName>
    </submittedName>
</protein>
<dbReference type="Proteomes" id="UP000295129">
    <property type="component" value="Unassembled WGS sequence"/>
</dbReference>
<keyword evidence="1" id="KW-1133">Transmembrane helix</keyword>
<dbReference type="AlphaFoldDB" id="A0A4R6DXI1"/>
<sequence length="54" mass="5735">MADELIGLTLLAAADAVTTKGAKRYRLIRLLRALAGLLFCLLIGVAVALSFIYA</sequence>
<proteinExistence type="predicted"/>